<name>A0A645A180_9ZZZZ</name>
<reference evidence="1" key="1">
    <citation type="submission" date="2019-08" db="EMBL/GenBank/DDBJ databases">
        <authorList>
            <person name="Kucharzyk K."/>
            <person name="Murdoch R.W."/>
            <person name="Higgins S."/>
            <person name="Loffler F."/>
        </authorList>
    </citation>
    <scope>NUCLEOTIDE SEQUENCE</scope>
</reference>
<protein>
    <submittedName>
        <fullName evidence="1">Uncharacterized protein</fullName>
    </submittedName>
</protein>
<gene>
    <name evidence="1" type="ORF">SDC9_92685</name>
</gene>
<sequence>MVSRLLELDCREGGGKSEALEQLLPLLTDIEGVGCKHLGAAKRFGDVKEQAVLDGS</sequence>
<proteinExistence type="predicted"/>
<comment type="caution">
    <text evidence="1">The sequence shown here is derived from an EMBL/GenBank/DDBJ whole genome shotgun (WGS) entry which is preliminary data.</text>
</comment>
<dbReference type="AlphaFoldDB" id="A0A645A180"/>
<accession>A0A645A180</accession>
<organism evidence="1">
    <name type="scientific">bioreactor metagenome</name>
    <dbReference type="NCBI Taxonomy" id="1076179"/>
    <lineage>
        <taxon>unclassified sequences</taxon>
        <taxon>metagenomes</taxon>
        <taxon>ecological metagenomes</taxon>
    </lineage>
</organism>
<dbReference type="EMBL" id="VSSQ01011097">
    <property type="protein sequence ID" value="MPM45991.1"/>
    <property type="molecule type" value="Genomic_DNA"/>
</dbReference>
<evidence type="ECO:0000313" key="1">
    <source>
        <dbReference type="EMBL" id="MPM45991.1"/>
    </source>
</evidence>